<dbReference type="NCBIfam" id="NF005679">
    <property type="entry name" value="PRK07475.1"/>
    <property type="match status" value="1"/>
</dbReference>
<organism evidence="2 3">
    <name type="scientific">Bradyrhizobium erythrophlei</name>
    <dbReference type="NCBI Taxonomy" id="1437360"/>
    <lineage>
        <taxon>Bacteria</taxon>
        <taxon>Pseudomonadati</taxon>
        <taxon>Pseudomonadota</taxon>
        <taxon>Alphaproteobacteria</taxon>
        <taxon>Hyphomicrobiales</taxon>
        <taxon>Nitrobacteraceae</taxon>
        <taxon>Bradyrhizobium</taxon>
    </lineage>
</organism>
<keyword evidence="3" id="KW-1185">Reference proteome</keyword>
<sequence length="253" mass="27221">MRQGVLTGGHNLYGHRVGILMIEGRFPRPSGAIGNASSFPFPVMHHIVKGFSGSRTVRDLGSLDPTTKEFQDAVQPWVDGARYLEGQGCRAITTSCGFAALFQRHLLEAVDIPVFASSLMLVPFISATLQRNKRVGVITAEASSLSSRHLEAVSIDPSAVYVVGMEGCSEFSATAWEDRTTLDFPAAENEALEVAKRLVAGRPDIGAILLECSLLPPYAAAIQAEIGLPVFDFTHMVTLVHSACARTYFSGLL</sequence>
<dbReference type="Gene3D" id="3.40.50.12500">
    <property type="match status" value="1"/>
</dbReference>
<evidence type="ECO:0008006" key="4">
    <source>
        <dbReference type="Google" id="ProtNLM"/>
    </source>
</evidence>
<dbReference type="AlphaFoldDB" id="A0A1M7UP82"/>
<dbReference type="InterPro" id="IPR015942">
    <property type="entry name" value="Asp/Glu/hydantoin_racemase"/>
</dbReference>
<dbReference type="Proteomes" id="UP000184096">
    <property type="component" value="Chromosome I"/>
</dbReference>
<dbReference type="Pfam" id="PF01177">
    <property type="entry name" value="Asp_Glu_race"/>
    <property type="match status" value="1"/>
</dbReference>
<accession>A0A1M7UP82</accession>
<reference evidence="2" key="1">
    <citation type="submission" date="2016-11" db="EMBL/GenBank/DDBJ databases">
        <authorList>
            <person name="Jaros S."/>
            <person name="Januszkiewicz K."/>
            <person name="Wedrychowicz H."/>
        </authorList>
    </citation>
    <scope>NUCLEOTIDE SEQUENCE [LARGE SCALE GENOMIC DNA]</scope>
    <source>
        <strain evidence="2">GAS401</strain>
    </source>
</reference>
<protein>
    <recommendedName>
        <fullName evidence="4">Aspartate/glutamate racemase</fullName>
    </recommendedName>
</protein>
<dbReference type="RefSeq" id="WP_072823476.1">
    <property type="nucleotide sequence ID" value="NZ_LT670849.1"/>
</dbReference>
<dbReference type="EMBL" id="LT670849">
    <property type="protein sequence ID" value="SHN84705.1"/>
    <property type="molecule type" value="Genomic_DNA"/>
</dbReference>
<gene>
    <name evidence="2" type="ORF">SAMN05444170_6027</name>
</gene>
<evidence type="ECO:0000313" key="2">
    <source>
        <dbReference type="EMBL" id="SHN84705.1"/>
    </source>
</evidence>
<proteinExistence type="inferred from homology"/>
<evidence type="ECO:0000256" key="1">
    <source>
        <dbReference type="ARBA" id="ARBA00038414"/>
    </source>
</evidence>
<name>A0A1M7UP82_9BRAD</name>
<dbReference type="InterPro" id="IPR053714">
    <property type="entry name" value="Iso_Racemase_Enz_sf"/>
</dbReference>
<evidence type="ECO:0000313" key="3">
    <source>
        <dbReference type="Proteomes" id="UP000184096"/>
    </source>
</evidence>
<dbReference type="GO" id="GO:0047661">
    <property type="term" value="F:amino-acid racemase activity"/>
    <property type="evidence" value="ECO:0007669"/>
    <property type="project" value="InterPro"/>
</dbReference>
<comment type="similarity">
    <text evidence="1">Belongs to the HyuE racemase family.</text>
</comment>